<reference evidence="1" key="1">
    <citation type="submission" date="2014-05" db="EMBL/GenBank/DDBJ databases">
        <authorList>
            <person name="Chronopoulou M."/>
        </authorList>
    </citation>
    <scope>NUCLEOTIDE SEQUENCE</scope>
    <source>
        <tissue evidence="1">Whole organism</tissue>
    </source>
</reference>
<sequence>MPPFFFKAGEKIDQDSYYKVLRFIILPCLKATYPEDNYVWAKDGTH</sequence>
<accession>A0A0K2V1G2</accession>
<dbReference type="AlphaFoldDB" id="A0A0K2V1G2"/>
<evidence type="ECO:0000313" key="1">
    <source>
        <dbReference type="EMBL" id="CDW43821.1"/>
    </source>
</evidence>
<name>A0A0K2V1G2_LEPSM</name>
<organism evidence="1">
    <name type="scientific">Lepeophtheirus salmonis</name>
    <name type="common">Salmon louse</name>
    <name type="synonym">Caligus salmonis</name>
    <dbReference type="NCBI Taxonomy" id="72036"/>
    <lineage>
        <taxon>Eukaryota</taxon>
        <taxon>Metazoa</taxon>
        <taxon>Ecdysozoa</taxon>
        <taxon>Arthropoda</taxon>
        <taxon>Crustacea</taxon>
        <taxon>Multicrustacea</taxon>
        <taxon>Hexanauplia</taxon>
        <taxon>Copepoda</taxon>
        <taxon>Siphonostomatoida</taxon>
        <taxon>Caligidae</taxon>
        <taxon>Lepeophtheirus</taxon>
    </lineage>
</organism>
<dbReference type="EMBL" id="HACA01026460">
    <property type="protein sequence ID" value="CDW43821.1"/>
    <property type="molecule type" value="Transcribed_RNA"/>
</dbReference>
<proteinExistence type="predicted"/>
<protein>
    <submittedName>
        <fullName evidence="1">Uncharacterized protein</fullName>
    </submittedName>
</protein>